<evidence type="ECO:0000256" key="10">
    <source>
        <dbReference type="RuleBase" id="RU004374"/>
    </source>
</evidence>
<dbReference type="Proteomes" id="UP000886595">
    <property type="component" value="Unassembled WGS sequence"/>
</dbReference>
<keyword evidence="13" id="KW-1185">Reference proteome</keyword>
<keyword evidence="3" id="KW-0810">Translation regulation</keyword>
<dbReference type="AlphaFoldDB" id="A0A8X7VQD2"/>
<evidence type="ECO:0000313" key="13">
    <source>
        <dbReference type="Proteomes" id="UP000886595"/>
    </source>
</evidence>
<dbReference type="GO" id="GO:0003743">
    <property type="term" value="F:translation initiation factor activity"/>
    <property type="evidence" value="ECO:0007669"/>
    <property type="project" value="UniProtKB-KW"/>
</dbReference>
<keyword evidence="5 10" id="KW-0648">Protein biosynthesis</keyword>
<feature type="region of interest" description="Disordered" evidence="11">
    <location>
        <begin position="1"/>
        <end position="42"/>
    </location>
</feature>
<dbReference type="InterPro" id="IPR023398">
    <property type="entry name" value="TIF_eIF4e-like"/>
</dbReference>
<organism evidence="12 13">
    <name type="scientific">Brassica carinata</name>
    <name type="common">Ethiopian mustard</name>
    <name type="synonym">Abyssinian cabbage</name>
    <dbReference type="NCBI Taxonomy" id="52824"/>
    <lineage>
        <taxon>Eukaryota</taxon>
        <taxon>Viridiplantae</taxon>
        <taxon>Streptophyta</taxon>
        <taxon>Embryophyta</taxon>
        <taxon>Tracheophyta</taxon>
        <taxon>Spermatophyta</taxon>
        <taxon>Magnoliopsida</taxon>
        <taxon>eudicotyledons</taxon>
        <taxon>Gunneridae</taxon>
        <taxon>Pentapetalae</taxon>
        <taxon>rosids</taxon>
        <taxon>malvids</taxon>
        <taxon>Brassicales</taxon>
        <taxon>Brassicaceae</taxon>
        <taxon>Brassiceae</taxon>
        <taxon>Brassica</taxon>
    </lineage>
</organism>
<reference evidence="12 13" key="1">
    <citation type="submission" date="2020-02" db="EMBL/GenBank/DDBJ databases">
        <authorList>
            <person name="Ma Q."/>
            <person name="Huang Y."/>
            <person name="Song X."/>
            <person name="Pei D."/>
        </authorList>
    </citation>
    <scope>NUCLEOTIDE SEQUENCE [LARGE SCALE GENOMIC DNA]</scope>
    <source>
        <strain evidence="12">Sxm20200214</strain>
        <tissue evidence="12">Leaf</tissue>
    </source>
</reference>
<accession>A0A8X7VQD2</accession>
<gene>
    <name evidence="12" type="ORF">Bca52824_018613</name>
</gene>
<evidence type="ECO:0000256" key="7">
    <source>
        <dbReference type="ARBA" id="ARBA00032656"/>
    </source>
</evidence>
<name>A0A8X7VQD2_BRACI</name>
<evidence type="ECO:0000256" key="3">
    <source>
        <dbReference type="ARBA" id="ARBA00022845"/>
    </source>
</evidence>
<feature type="compositionally biased region" description="Basic and acidic residues" evidence="11">
    <location>
        <begin position="11"/>
        <end position="23"/>
    </location>
</feature>
<evidence type="ECO:0000256" key="11">
    <source>
        <dbReference type="SAM" id="MobiDB-lite"/>
    </source>
</evidence>
<evidence type="ECO:0000256" key="2">
    <source>
        <dbReference type="ARBA" id="ARBA00022540"/>
    </source>
</evidence>
<proteinExistence type="inferred from homology"/>
<evidence type="ECO:0000256" key="6">
    <source>
        <dbReference type="ARBA" id="ARBA00030245"/>
    </source>
</evidence>
<comment type="caution">
    <text evidence="12">The sequence shown here is derived from an EMBL/GenBank/DDBJ whole genome shotgun (WGS) entry which is preliminary data.</text>
</comment>
<keyword evidence="4 10" id="KW-0694">RNA-binding</keyword>
<feature type="compositionally biased region" description="Acidic residues" evidence="11">
    <location>
        <begin position="24"/>
        <end position="35"/>
    </location>
</feature>
<dbReference type="PANTHER" id="PTHR11960:SF8">
    <property type="entry name" value="EUKARYOTIC TRANSLATION INITIATION FACTOR 4E1-RELATED"/>
    <property type="match status" value="1"/>
</dbReference>
<evidence type="ECO:0000256" key="5">
    <source>
        <dbReference type="ARBA" id="ARBA00022917"/>
    </source>
</evidence>
<evidence type="ECO:0000256" key="8">
    <source>
        <dbReference type="ARBA" id="ARBA00041073"/>
    </source>
</evidence>
<dbReference type="InterPro" id="IPR001040">
    <property type="entry name" value="TIF_eIF_4E"/>
</dbReference>
<dbReference type="SUPFAM" id="SSF55418">
    <property type="entry name" value="eIF4e-like"/>
    <property type="match status" value="1"/>
</dbReference>
<sequence length="97" mass="11257">MVSTSFSLKPDSVEKHPIDRYHEEGDDAEEREIVDESGKSAVPESHPLEHLWTFWFDNPSLKSKQTTWGGSLRSVFTFSTVEEFWRLVAFYNHLLPS</sequence>
<dbReference type="OrthoDB" id="590761at2759"/>
<dbReference type="EMBL" id="JAAMPC010000004">
    <property type="protein sequence ID" value="KAG2315491.1"/>
    <property type="molecule type" value="Genomic_DNA"/>
</dbReference>
<dbReference type="GO" id="GO:0000340">
    <property type="term" value="F:RNA 7-methylguanosine cap binding"/>
    <property type="evidence" value="ECO:0007669"/>
    <property type="project" value="TreeGrafter"/>
</dbReference>
<protein>
    <recommendedName>
        <fullName evidence="8">Eukaryotic translation initiation factor 4E-1</fullName>
    </recommendedName>
    <alternativeName>
        <fullName evidence="7">eIF-4F 25 kDa subunit</fullName>
    </alternativeName>
    <alternativeName>
        <fullName evidence="9">eIF-4F p26 subunit</fullName>
    </alternativeName>
    <alternativeName>
        <fullName evidence="6">mRNA cap-binding protein</fullName>
    </alternativeName>
</protein>
<comment type="similarity">
    <text evidence="1 10">Belongs to the eukaryotic initiation factor 4E family.</text>
</comment>
<dbReference type="GO" id="GO:0016281">
    <property type="term" value="C:eukaryotic translation initiation factor 4F complex"/>
    <property type="evidence" value="ECO:0007669"/>
    <property type="project" value="TreeGrafter"/>
</dbReference>
<evidence type="ECO:0000256" key="4">
    <source>
        <dbReference type="ARBA" id="ARBA00022884"/>
    </source>
</evidence>
<dbReference type="Gene3D" id="3.30.760.10">
    <property type="entry name" value="RNA Cap, Translation Initiation Factor Eif4e"/>
    <property type="match status" value="1"/>
</dbReference>
<dbReference type="GO" id="GO:0009615">
    <property type="term" value="P:response to virus"/>
    <property type="evidence" value="ECO:0007669"/>
    <property type="project" value="UniProtKB-ARBA"/>
</dbReference>
<evidence type="ECO:0000313" key="12">
    <source>
        <dbReference type="EMBL" id="KAG2315491.1"/>
    </source>
</evidence>
<evidence type="ECO:0000256" key="1">
    <source>
        <dbReference type="ARBA" id="ARBA00009860"/>
    </source>
</evidence>
<dbReference type="Pfam" id="PF01652">
    <property type="entry name" value="IF4E"/>
    <property type="match status" value="1"/>
</dbReference>
<keyword evidence="2 10" id="KW-0396">Initiation factor</keyword>
<dbReference type="GO" id="GO:0006417">
    <property type="term" value="P:regulation of translation"/>
    <property type="evidence" value="ECO:0007669"/>
    <property type="project" value="UniProtKB-KW"/>
</dbReference>
<dbReference type="PANTHER" id="PTHR11960">
    <property type="entry name" value="EUKARYOTIC TRANSLATION INITIATION FACTOR 4E RELATED"/>
    <property type="match status" value="1"/>
</dbReference>
<evidence type="ECO:0000256" key="9">
    <source>
        <dbReference type="ARBA" id="ARBA00041713"/>
    </source>
</evidence>